<dbReference type="AlphaFoldDB" id="A0A840WFC8"/>
<keyword evidence="4" id="KW-1185">Reference proteome</keyword>
<evidence type="ECO:0000313" key="3">
    <source>
        <dbReference type="EMBL" id="MBB5494942.1"/>
    </source>
</evidence>
<dbReference type="Proteomes" id="UP000579647">
    <property type="component" value="Unassembled WGS sequence"/>
</dbReference>
<comment type="caution">
    <text evidence="3">The sequence shown here is derived from an EMBL/GenBank/DDBJ whole genome shotgun (WGS) entry which is preliminary data.</text>
</comment>
<keyword evidence="2" id="KW-0732">Signal</keyword>
<feature type="signal peptide" evidence="2">
    <location>
        <begin position="1"/>
        <end position="26"/>
    </location>
</feature>
<evidence type="ECO:0000256" key="1">
    <source>
        <dbReference type="SAM" id="MobiDB-lite"/>
    </source>
</evidence>
<evidence type="ECO:0000256" key="2">
    <source>
        <dbReference type="SAM" id="SignalP"/>
    </source>
</evidence>
<evidence type="ECO:0000313" key="4">
    <source>
        <dbReference type="Proteomes" id="UP000579647"/>
    </source>
</evidence>
<sequence length="182" mass="19623">MQRTPLTRTLLVGAALTLAVSACGQAEEPGEDGSEYGGGGQETAAPDAEHTPGEDGSEYGGGNAGDVHVLNLYGDEEGFDDQRPTDYVATEFTTFSDMEWDEWGENRARGEGEVLGTWCMDVGCQDDPYDVEIELGDPVEVDGVRYFSTYTVTEYDDDMAGEQREALEQADDGQLNVPVSAE</sequence>
<reference evidence="3 4" key="1">
    <citation type="submission" date="2020-08" db="EMBL/GenBank/DDBJ databases">
        <title>Sequencing the genomes of 1000 actinobacteria strains.</title>
        <authorList>
            <person name="Klenk H.-P."/>
        </authorList>
    </citation>
    <scope>NUCLEOTIDE SEQUENCE [LARGE SCALE GENOMIC DNA]</scope>
    <source>
        <strain evidence="3 4">DSM 44598</strain>
    </source>
</reference>
<feature type="region of interest" description="Disordered" evidence="1">
    <location>
        <begin position="25"/>
        <end position="66"/>
    </location>
</feature>
<evidence type="ECO:0008006" key="5">
    <source>
        <dbReference type="Google" id="ProtNLM"/>
    </source>
</evidence>
<organism evidence="3 4">
    <name type="scientific">Nocardiopsis metallicus</name>
    <dbReference type="NCBI Taxonomy" id="179819"/>
    <lineage>
        <taxon>Bacteria</taxon>
        <taxon>Bacillati</taxon>
        <taxon>Actinomycetota</taxon>
        <taxon>Actinomycetes</taxon>
        <taxon>Streptosporangiales</taxon>
        <taxon>Nocardiopsidaceae</taxon>
        <taxon>Nocardiopsis</taxon>
    </lineage>
</organism>
<protein>
    <recommendedName>
        <fullName evidence="5">Lipoprotein</fullName>
    </recommendedName>
</protein>
<gene>
    <name evidence="3" type="ORF">HNR07_006079</name>
</gene>
<feature type="chain" id="PRO_5032496153" description="Lipoprotein" evidence="2">
    <location>
        <begin position="27"/>
        <end position="182"/>
    </location>
</feature>
<dbReference type="RefSeq" id="WP_184369161.1">
    <property type="nucleotide sequence ID" value="NZ_BAAAKM010000058.1"/>
</dbReference>
<accession>A0A840WFC8</accession>
<proteinExistence type="predicted"/>
<name>A0A840WFC8_9ACTN</name>
<dbReference type="PROSITE" id="PS51257">
    <property type="entry name" value="PROKAR_LIPOPROTEIN"/>
    <property type="match status" value="1"/>
</dbReference>
<dbReference type="EMBL" id="JACHDO010000001">
    <property type="protein sequence ID" value="MBB5494942.1"/>
    <property type="molecule type" value="Genomic_DNA"/>
</dbReference>